<dbReference type="InterPro" id="IPR001647">
    <property type="entry name" value="HTH_TetR"/>
</dbReference>
<evidence type="ECO:0000313" key="6">
    <source>
        <dbReference type="Proteomes" id="UP000580517"/>
    </source>
</evidence>
<feature type="compositionally biased region" description="Basic and acidic residues" evidence="3">
    <location>
        <begin position="16"/>
        <end position="28"/>
    </location>
</feature>
<feature type="domain" description="HTH tetR-type" evidence="4">
    <location>
        <begin position="27"/>
        <end position="87"/>
    </location>
</feature>
<gene>
    <name evidence="5" type="ORF">H0A68_19830</name>
</gene>
<name>A0A853FK66_9BURK</name>
<feature type="DNA-binding region" description="H-T-H motif" evidence="2">
    <location>
        <begin position="50"/>
        <end position="69"/>
    </location>
</feature>
<evidence type="ECO:0000259" key="4">
    <source>
        <dbReference type="PROSITE" id="PS50977"/>
    </source>
</evidence>
<reference evidence="5 6" key="1">
    <citation type="submission" date="2020-07" db="EMBL/GenBank/DDBJ databases">
        <title>Taxonomic revisions and descriptions of new bacterial species based on genomic comparisons in the high-G+C-content subgroup of the family Alcaligenaceae.</title>
        <authorList>
            <person name="Szabo A."/>
            <person name="Felfoldi T."/>
        </authorList>
    </citation>
    <scope>NUCLEOTIDE SEQUENCE [LARGE SCALE GENOMIC DNA]</scope>
    <source>
        <strain evidence="5 6">DSM 25264</strain>
    </source>
</reference>
<dbReference type="Gene3D" id="1.10.357.10">
    <property type="entry name" value="Tetracycline Repressor, domain 2"/>
    <property type="match status" value="1"/>
</dbReference>
<dbReference type="PRINTS" id="PR00455">
    <property type="entry name" value="HTHTETR"/>
</dbReference>
<feature type="non-terminal residue" evidence="5">
    <location>
        <position position="122"/>
    </location>
</feature>
<sequence length="122" mass="14092">MTTQRTLKTAKKNARPVRESTRAEKAENTRNTLLDAAVKIVGRLGYQGASIANITAHAKVAQGTFYNYFESRQDILDQLLPIMGRQMTEYIKSRMDPDTHGVEREKQRITLYFEFLAEHPWF</sequence>
<dbReference type="AlphaFoldDB" id="A0A853FK66"/>
<accession>A0A853FK66</accession>
<evidence type="ECO:0000313" key="5">
    <source>
        <dbReference type="EMBL" id="NYT39120.1"/>
    </source>
</evidence>
<keyword evidence="1 2" id="KW-0238">DNA-binding</keyword>
<dbReference type="PANTHER" id="PTHR43479:SF11">
    <property type="entry name" value="ACREF_ENVCD OPERON REPRESSOR-RELATED"/>
    <property type="match status" value="1"/>
</dbReference>
<dbReference type="RefSeq" id="WP_180029247.1">
    <property type="nucleotide sequence ID" value="NZ_JACCEW010000038.1"/>
</dbReference>
<dbReference type="Proteomes" id="UP000580517">
    <property type="component" value="Unassembled WGS sequence"/>
</dbReference>
<evidence type="ECO:0000256" key="3">
    <source>
        <dbReference type="SAM" id="MobiDB-lite"/>
    </source>
</evidence>
<comment type="caution">
    <text evidence="5">The sequence shown here is derived from an EMBL/GenBank/DDBJ whole genome shotgun (WGS) entry which is preliminary data.</text>
</comment>
<keyword evidence="6" id="KW-1185">Reference proteome</keyword>
<dbReference type="Pfam" id="PF00440">
    <property type="entry name" value="TetR_N"/>
    <property type="match status" value="1"/>
</dbReference>
<evidence type="ECO:0000256" key="2">
    <source>
        <dbReference type="PROSITE-ProRule" id="PRU00335"/>
    </source>
</evidence>
<feature type="region of interest" description="Disordered" evidence="3">
    <location>
        <begin position="1"/>
        <end position="28"/>
    </location>
</feature>
<organism evidence="5 6">
    <name type="scientific">Allopusillimonas soli</name>
    <dbReference type="NCBI Taxonomy" id="659016"/>
    <lineage>
        <taxon>Bacteria</taxon>
        <taxon>Pseudomonadati</taxon>
        <taxon>Pseudomonadota</taxon>
        <taxon>Betaproteobacteria</taxon>
        <taxon>Burkholderiales</taxon>
        <taxon>Alcaligenaceae</taxon>
        <taxon>Allopusillimonas</taxon>
    </lineage>
</organism>
<dbReference type="InterPro" id="IPR009057">
    <property type="entry name" value="Homeodomain-like_sf"/>
</dbReference>
<dbReference type="GO" id="GO:0003677">
    <property type="term" value="F:DNA binding"/>
    <property type="evidence" value="ECO:0007669"/>
    <property type="project" value="UniProtKB-UniRule"/>
</dbReference>
<evidence type="ECO:0000256" key="1">
    <source>
        <dbReference type="ARBA" id="ARBA00023125"/>
    </source>
</evidence>
<dbReference type="PANTHER" id="PTHR43479">
    <property type="entry name" value="ACREF/ENVCD OPERON REPRESSOR-RELATED"/>
    <property type="match status" value="1"/>
</dbReference>
<dbReference type="SUPFAM" id="SSF46689">
    <property type="entry name" value="Homeodomain-like"/>
    <property type="match status" value="1"/>
</dbReference>
<dbReference type="InterPro" id="IPR050624">
    <property type="entry name" value="HTH-type_Tx_Regulator"/>
</dbReference>
<dbReference type="EMBL" id="JACCEW010000038">
    <property type="protein sequence ID" value="NYT39120.1"/>
    <property type="molecule type" value="Genomic_DNA"/>
</dbReference>
<dbReference type="PROSITE" id="PS50977">
    <property type="entry name" value="HTH_TETR_2"/>
    <property type="match status" value="1"/>
</dbReference>
<proteinExistence type="predicted"/>
<protein>
    <submittedName>
        <fullName evidence="5">TetR/AcrR family transcriptional regulator</fullName>
    </submittedName>
</protein>